<dbReference type="GO" id="GO:0005737">
    <property type="term" value="C:cytoplasm"/>
    <property type="evidence" value="ECO:0007669"/>
    <property type="project" value="UniProtKB-SubCell"/>
</dbReference>
<keyword evidence="5" id="KW-0539">Nucleus</keyword>
<proteinExistence type="inferred from homology"/>
<evidence type="ECO:0000256" key="5">
    <source>
        <dbReference type="ARBA" id="ARBA00023242"/>
    </source>
</evidence>
<evidence type="ECO:0000256" key="4">
    <source>
        <dbReference type="ARBA" id="ARBA00022490"/>
    </source>
</evidence>
<evidence type="ECO:0000256" key="1">
    <source>
        <dbReference type="ARBA" id="ARBA00004123"/>
    </source>
</evidence>
<dbReference type="GO" id="GO:0005634">
    <property type="term" value="C:nucleus"/>
    <property type="evidence" value="ECO:0007669"/>
    <property type="project" value="UniProtKB-SubCell"/>
</dbReference>
<evidence type="ECO:0000313" key="9">
    <source>
        <dbReference type="EMBL" id="ORY99191.1"/>
    </source>
</evidence>
<dbReference type="OMA" id="NIMFIEP"/>
<dbReference type="Pfam" id="PF24566">
    <property type="entry name" value="HEAT_Ints3_C"/>
    <property type="match status" value="1"/>
</dbReference>
<dbReference type="PANTHER" id="PTHR13587">
    <property type="entry name" value="INTEGRATOR COMPLEX SUBUNIT 3"/>
    <property type="match status" value="1"/>
</dbReference>
<dbReference type="InterPro" id="IPR019333">
    <property type="entry name" value="INTS3_N"/>
</dbReference>
<dbReference type="OrthoDB" id="2021145at2759"/>
<feature type="compositionally biased region" description="Acidic residues" evidence="6">
    <location>
        <begin position="649"/>
        <end position="677"/>
    </location>
</feature>
<feature type="region of interest" description="Disordered" evidence="6">
    <location>
        <begin position="497"/>
        <end position="542"/>
    </location>
</feature>
<dbReference type="AlphaFoldDB" id="A0A1X2HJE7"/>
<dbReference type="InParanoid" id="A0A1X2HJE7"/>
<evidence type="ECO:0000259" key="8">
    <source>
        <dbReference type="Pfam" id="PF24566"/>
    </source>
</evidence>
<feature type="compositionally biased region" description="Low complexity" evidence="6">
    <location>
        <begin position="510"/>
        <end position="520"/>
    </location>
</feature>
<keyword evidence="10" id="KW-1185">Reference proteome</keyword>
<sequence>MEQSDTAIVSELFDDQLGDARDELDLELARCYARYHDATKDLTDLEVHSHNQTMIEKHKHHYPDTISALLYSILTRPDTARAQMPHLSSINRDSYATLFAKLQTLAMHIRFQQLKTTVRHQILWLLSELASIKVPNLEGIYLCLFRQVRSGDLSPRNVSFCDHLMRFCESHMRTLENYPRVVATAVYTYLRMIPDHRSSQYTALQQREIHFVLTLMRTKWPVCCMIGRDLVRILQDVATIPEIAQFWQTVLENPQSLSPHFQGIEGLLKTPTPRDFIRSRLPFDVELRLLWILQNLPTTRYQRNLSWFLPRHVQHENYYVDIIRYLVAGWYPSNQILQSDVVPRYVVIGSIIRGIKSQTVAANVKLALVFDWLFFAAGDNIMLIEPAMLLMERSAQRYPQITNTIMDFLVSSISLYHPPLKDYMLDCVTCGMRSLLEKGVIRSLVPLYNCQTLDPTIRHHMKRLFDQFLHLGPPAATPELAPNPPLLPIPAPIPAVAGSAAPATRDPRLQAQQRQQQQAQVSLMETPLALPGEPRREPTLDQGAVTEDDIDDFLYGNTDDTRSTTPGTVTTVDQEELAKRSPEEPMELIDGMAPEPSRPTAWDGLSVTMAGTPTSSINDMNHNLEMSDAVADDAAQLGVYGDAEREAYGDEDEEEVMEEEEEEEGGNVSQEDEEEETAYAHGLQKNQSYWIFGDSLDRFQKASQALTAARAAQDTEAVNEAHRTTKQCLHDILGVFLRVAIPPQSLAATLAPALRSSVDLPLASRTSLTVTSCLSDPTLDVLDLLFAFFWEVKEHDAAGTEKLIYLLSGIAACYRKGNQHLIGGRWWHAMARQLHSDASAQEDIDRLQVEWFPVIVDCYESYVAEMLSKDAKADESQRHQAIRDMLTADIKFLAELDLMLFHDLLPFVYHHMPTYCTGNSELLKLACQTILPAQMGRFIGHIQSGLIQPFGDSLLPDLLVDSFEWDAWDTVHLWRILVAEVQGDVDKTEKLFQHPGVVELFRSKDELLPDIHTLFTQAKPTSPLLAILVSLSHHASKTSQTAENVLQHWYDKNHDVLLDTLSQQVDAALADDTNGEPGRFLVTSLARWVRHATADGSAPLSEAHVRDRLSELASKLDEDWPTRSS</sequence>
<feature type="region of interest" description="Disordered" evidence="6">
    <location>
        <begin position="646"/>
        <end position="678"/>
    </location>
</feature>
<dbReference type="PANTHER" id="PTHR13587:SF7">
    <property type="entry name" value="INTEGRATOR COMPLEX SUBUNIT 3"/>
    <property type="match status" value="1"/>
</dbReference>
<dbReference type="STRING" id="13706.A0A1X2HJE7"/>
<gene>
    <name evidence="9" type="ORF">BCR43DRAFT_488876</name>
</gene>
<comment type="subcellular location">
    <subcellularLocation>
        <location evidence="2">Cytoplasm</location>
    </subcellularLocation>
    <subcellularLocation>
        <location evidence="1">Nucleus</location>
    </subcellularLocation>
</comment>
<accession>A0A1X2HJE7</accession>
<feature type="domain" description="Integrator complex subunit 3 N-terminal" evidence="7">
    <location>
        <begin position="62"/>
        <end position="462"/>
    </location>
</feature>
<feature type="domain" description="Ints3-like C-terminal" evidence="8">
    <location>
        <begin position="876"/>
        <end position="1066"/>
    </location>
</feature>
<name>A0A1X2HJE7_SYNRA</name>
<protein>
    <submittedName>
        <fullName evidence="9">Protein-domain-containing protein</fullName>
    </submittedName>
</protein>
<comment type="similarity">
    <text evidence="3">Belongs to the Integrator subunit 3 family.</text>
</comment>
<dbReference type="Proteomes" id="UP000242180">
    <property type="component" value="Unassembled WGS sequence"/>
</dbReference>
<dbReference type="InterPro" id="IPR056518">
    <property type="entry name" value="HEAT_Ints3_C"/>
</dbReference>
<dbReference type="EMBL" id="MCGN01000003">
    <property type="protein sequence ID" value="ORY99191.1"/>
    <property type="molecule type" value="Genomic_DNA"/>
</dbReference>
<evidence type="ECO:0000313" key="10">
    <source>
        <dbReference type="Proteomes" id="UP000242180"/>
    </source>
</evidence>
<evidence type="ECO:0000259" key="7">
    <source>
        <dbReference type="Pfam" id="PF10189"/>
    </source>
</evidence>
<evidence type="ECO:0000256" key="6">
    <source>
        <dbReference type="SAM" id="MobiDB-lite"/>
    </source>
</evidence>
<keyword evidence="4" id="KW-0963">Cytoplasm</keyword>
<evidence type="ECO:0000256" key="3">
    <source>
        <dbReference type="ARBA" id="ARBA00006130"/>
    </source>
</evidence>
<comment type="caution">
    <text evidence="9">The sequence shown here is derived from an EMBL/GenBank/DDBJ whole genome shotgun (WGS) entry which is preliminary data.</text>
</comment>
<dbReference type="Pfam" id="PF10189">
    <property type="entry name" value="Ints3_N"/>
    <property type="match status" value="1"/>
</dbReference>
<evidence type="ECO:0000256" key="2">
    <source>
        <dbReference type="ARBA" id="ARBA00004496"/>
    </source>
</evidence>
<reference evidence="9 10" key="1">
    <citation type="submission" date="2016-07" db="EMBL/GenBank/DDBJ databases">
        <title>Pervasive Adenine N6-methylation of Active Genes in Fungi.</title>
        <authorList>
            <consortium name="DOE Joint Genome Institute"/>
            <person name="Mondo S.J."/>
            <person name="Dannebaum R.O."/>
            <person name="Kuo R.C."/>
            <person name="Labutti K."/>
            <person name="Haridas S."/>
            <person name="Kuo A."/>
            <person name="Salamov A."/>
            <person name="Ahrendt S.R."/>
            <person name="Lipzen A."/>
            <person name="Sullivan W."/>
            <person name="Andreopoulos W.B."/>
            <person name="Clum A."/>
            <person name="Lindquist E."/>
            <person name="Daum C."/>
            <person name="Ramamoorthy G.K."/>
            <person name="Gryganskyi A."/>
            <person name="Culley D."/>
            <person name="Magnuson J.K."/>
            <person name="James T.Y."/>
            <person name="O'Malley M.A."/>
            <person name="Stajich J.E."/>
            <person name="Spatafora J.W."/>
            <person name="Visel A."/>
            <person name="Grigoriev I.V."/>
        </authorList>
    </citation>
    <scope>NUCLEOTIDE SEQUENCE [LARGE SCALE GENOMIC DNA]</scope>
    <source>
        <strain evidence="9 10">NRRL 2496</strain>
    </source>
</reference>
<organism evidence="9 10">
    <name type="scientific">Syncephalastrum racemosum</name>
    <name type="common">Filamentous fungus</name>
    <dbReference type="NCBI Taxonomy" id="13706"/>
    <lineage>
        <taxon>Eukaryota</taxon>
        <taxon>Fungi</taxon>
        <taxon>Fungi incertae sedis</taxon>
        <taxon>Mucoromycota</taxon>
        <taxon>Mucoromycotina</taxon>
        <taxon>Mucoromycetes</taxon>
        <taxon>Mucorales</taxon>
        <taxon>Syncephalastraceae</taxon>
        <taxon>Syncephalastrum</taxon>
    </lineage>
</organism>
<dbReference type="InterPro" id="IPR045334">
    <property type="entry name" value="INTS3"/>
</dbReference>